<feature type="region of interest" description="Disordered" evidence="1">
    <location>
        <begin position="409"/>
        <end position="438"/>
    </location>
</feature>
<organism evidence="3 4">
    <name type="scientific">Reticulomyxa filosa</name>
    <dbReference type="NCBI Taxonomy" id="46433"/>
    <lineage>
        <taxon>Eukaryota</taxon>
        <taxon>Sar</taxon>
        <taxon>Rhizaria</taxon>
        <taxon>Retaria</taxon>
        <taxon>Foraminifera</taxon>
        <taxon>Monothalamids</taxon>
        <taxon>Reticulomyxidae</taxon>
        <taxon>Reticulomyxa</taxon>
    </lineage>
</organism>
<dbReference type="AlphaFoldDB" id="X6LRN2"/>
<feature type="domain" description="F-box" evidence="2">
    <location>
        <begin position="93"/>
        <end position="141"/>
    </location>
</feature>
<proteinExistence type="predicted"/>
<dbReference type="InterPro" id="IPR036047">
    <property type="entry name" value="F-box-like_dom_sf"/>
</dbReference>
<name>X6LRN2_RETFI</name>
<evidence type="ECO:0000313" key="4">
    <source>
        <dbReference type="Proteomes" id="UP000023152"/>
    </source>
</evidence>
<keyword evidence="4" id="KW-1185">Reference proteome</keyword>
<dbReference type="EMBL" id="ASPP01029225">
    <property type="protein sequence ID" value="ETO04543.1"/>
    <property type="molecule type" value="Genomic_DNA"/>
</dbReference>
<evidence type="ECO:0000256" key="1">
    <source>
        <dbReference type="SAM" id="MobiDB-lite"/>
    </source>
</evidence>
<evidence type="ECO:0000259" key="2">
    <source>
        <dbReference type="PROSITE" id="PS50181"/>
    </source>
</evidence>
<dbReference type="SUPFAM" id="SSF81383">
    <property type="entry name" value="F-box domain"/>
    <property type="match status" value="1"/>
</dbReference>
<feature type="compositionally biased region" description="Acidic residues" evidence="1">
    <location>
        <begin position="414"/>
        <end position="424"/>
    </location>
</feature>
<dbReference type="Proteomes" id="UP000023152">
    <property type="component" value="Unassembled WGS sequence"/>
</dbReference>
<comment type="caution">
    <text evidence="3">The sequence shown here is derived from an EMBL/GenBank/DDBJ whole genome shotgun (WGS) entry which is preliminary data.</text>
</comment>
<dbReference type="InterPro" id="IPR001810">
    <property type="entry name" value="F-box_dom"/>
</dbReference>
<dbReference type="Pfam" id="PF00646">
    <property type="entry name" value="F-box"/>
    <property type="match status" value="1"/>
</dbReference>
<accession>X6LRN2</accession>
<evidence type="ECO:0000313" key="3">
    <source>
        <dbReference type="EMBL" id="ETO04543.1"/>
    </source>
</evidence>
<gene>
    <name evidence="3" type="ORF">RFI_32853</name>
</gene>
<dbReference type="PROSITE" id="PS50181">
    <property type="entry name" value="FBOX"/>
    <property type="match status" value="1"/>
</dbReference>
<sequence length="542" mass="62974">MTTVDRFGLLCDLQGILSQAANELDFPDFVVRLGGALQKIYPQFADSKTIFCSLIFQQLYQNLENTSEEALKEAIEYMKPRPQRNRNTNSSNSLCMLALNTDVMVYVFQYLEAEDLLNMQKACRRFMQISRMALRTLFKNNERVKMMRLDLATLPTMTCIKLWPYYFAKTLYVENCGAIMSVKDCAAMLQMVITRNLPYIEELCYEDGNIDFYDVLMSCFFHKLKILELQPCDKHEFRARGIDKFLEHHSETLTTIRVIDTCIPLSELFQYQNIKRYEFIGRMERISVPSFPFHHVKEIVLEDCSNVPLPGLLHAKLEVLHIIQRKPVPYFPVPVFFTDVKLTKLREFELFDPYHVFQSFFVKVILPMITNYSLLGQSPIRHFACLERVLLTLNNTYFFVDKLNTNNNNSNSNDDGDNGNDDGDNGNNGGGDDDDDDDDYRDLRKHMRDFVKKIMTVFANVKYLALKFEGNSGPLIDEFQNWLYTNPYLMPLLLELHPHFDTVADSVLFQSDVRGLCVKHGFLFDDYSLNCGVRVICPKLEK</sequence>
<protein>
    <recommendedName>
        <fullName evidence="2">F-box domain-containing protein</fullName>
    </recommendedName>
</protein>
<reference evidence="3 4" key="1">
    <citation type="journal article" date="2013" name="Curr. Biol.">
        <title>The Genome of the Foraminiferan Reticulomyxa filosa.</title>
        <authorList>
            <person name="Glockner G."/>
            <person name="Hulsmann N."/>
            <person name="Schleicher M."/>
            <person name="Noegel A.A."/>
            <person name="Eichinger L."/>
            <person name="Gallinger C."/>
            <person name="Pawlowski J."/>
            <person name="Sierra R."/>
            <person name="Euteneuer U."/>
            <person name="Pillet L."/>
            <person name="Moustafa A."/>
            <person name="Platzer M."/>
            <person name="Groth M."/>
            <person name="Szafranski K."/>
            <person name="Schliwa M."/>
        </authorList>
    </citation>
    <scope>NUCLEOTIDE SEQUENCE [LARGE SCALE GENOMIC DNA]</scope>
</reference>